<keyword evidence="3" id="KW-1185">Reference proteome</keyword>
<feature type="region of interest" description="Disordered" evidence="1">
    <location>
        <begin position="138"/>
        <end position="157"/>
    </location>
</feature>
<proteinExistence type="predicted"/>
<dbReference type="RefSeq" id="WP_053568725.1">
    <property type="nucleotide sequence ID" value="NZ_FCNY02000023.1"/>
</dbReference>
<sequence length="227" mass="25338">MSSRDMSASAPDGAEGETSTSVQLSQFFSTFLVHYPQFEQAFAAFAADVGRLLVTASQTLAPIVKGFAVLQAKDRRAEELSKLIHSETEGLSSLQERLTAEPIDAWTLIALISKERELSESELEKRLVAEYAADSTERGRIGAHGRHHSEATERKRRDLEAHCREQAARMVDGRPLYRSKAALIRDIADQSERFGLNDFGAIARRIDAMNLQVPHWKRRRASKATTD</sequence>
<dbReference type="EMBL" id="FCNY02000023">
    <property type="protein sequence ID" value="SAL66177.1"/>
    <property type="molecule type" value="Genomic_DNA"/>
</dbReference>
<evidence type="ECO:0000313" key="3">
    <source>
        <dbReference type="Proteomes" id="UP000054740"/>
    </source>
</evidence>
<feature type="compositionally biased region" description="Basic and acidic residues" evidence="1">
    <location>
        <begin position="148"/>
        <end position="157"/>
    </location>
</feature>
<dbReference type="AlphaFoldDB" id="A0A158JBJ4"/>
<gene>
    <name evidence="2" type="ORF">AWB70_06254</name>
</gene>
<name>A0A158JBJ4_CABCO</name>
<accession>A0A158JBJ4</accession>
<protein>
    <submittedName>
        <fullName evidence="2">Uncharacterized protein</fullName>
    </submittedName>
</protein>
<dbReference type="Proteomes" id="UP000054740">
    <property type="component" value="Unassembled WGS sequence"/>
</dbReference>
<evidence type="ECO:0000313" key="2">
    <source>
        <dbReference type="EMBL" id="SAL66177.1"/>
    </source>
</evidence>
<reference evidence="3" key="1">
    <citation type="submission" date="2016-01" db="EMBL/GenBank/DDBJ databases">
        <authorList>
            <person name="Peeters C."/>
        </authorList>
    </citation>
    <scope>NUCLEOTIDE SEQUENCE [LARGE SCALE GENOMIC DNA]</scope>
</reference>
<organism evidence="2 3">
    <name type="scientific">Caballeronia cordobensis</name>
    <name type="common">Burkholderia cordobensis</name>
    <dbReference type="NCBI Taxonomy" id="1353886"/>
    <lineage>
        <taxon>Bacteria</taxon>
        <taxon>Pseudomonadati</taxon>
        <taxon>Pseudomonadota</taxon>
        <taxon>Betaproteobacteria</taxon>
        <taxon>Burkholderiales</taxon>
        <taxon>Burkholderiaceae</taxon>
        <taxon>Caballeronia</taxon>
    </lineage>
</organism>
<evidence type="ECO:0000256" key="1">
    <source>
        <dbReference type="SAM" id="MobiDB-lite"/>
    </source>
</evidence>